<dbReference type="SUPFAM" id="SSF52540">
    <property type="entry name" value="P-loop containing nucleoside triphosphate hydrolases"/>
    <property type="match status" value="1"/>
</dbReference>
<dbReference type="InterPro" id="IPR045063">
    <property type="entry name" value="Dynamin_N"/>
</dbReference>
<feature type="region of interest" description="Disordered" evidence="1">
    <location>
        <begin position="288"/>
        <end position="315"/>
    </location>
</feature>
<feature type="region of interest" description="Disordered" evidence="1">
    <location>
        <begin position="1"/>
        <end position="37"/>
    </location>
</feature>
<dbReference type="InterPro" id="IPR027417">
    <property type="entry name" value="P-loop_NTPase"/>
</dbReference>
<evidence type="ECO:0000256" key="1">
    <source>
        <dbReference type="SAM" id="MobiDB-lite"/>
    </source>
</evidence>
<evidence type="ECO:0000313" key="4">
    <source>
        <dbReference type="Proteomes" id="UP000596742"/>
    </source>
</evidence>
<dbReference type="PANTHER" id="PTHR26392">
    <property type="entry name" value="MITOGEN-ACTIVATED PROTEIN KINASE KINASE KINASE 7-RELATED"/>
    <property type="match status" value="1"/>
</dbReference>
<organism evidence="3 4">
    <name type="scientific">Mytilus galloprovincialis</name>
    <name type="common">Mediterranean mussel</name>
    <dbReference type="NCBI Taxonomy" id="29158"/>
    <lineage>
        <taxon>Eukaryota</taxon>
        <taxon>Metazoa</taxon>
        <taxon>Spiralia</taxon>
        <taxon>Lophotrochozoa</taxon>
        <taxon>Mollusca</taxon>
        <taxon>Bivalvia</taxon>
        <taxon>Autobranchia</taxon>
        <taxon>Pteriomorphia</taxon>
        <taxon>Mytilida</taxon>
        <taxon>Mytiloidea</taxon>
        <taxon>Mytilidae</taxon>
        <taxon>Mytilinae</taxon>
        <taxon>Mytilus</taxon>
    </lineage>
</organism>
<dbReference type="Gene3D" id="3.40.50.300">
    <property type="entry name" value="P-loop containing nucleotide triphosphate hydrolases"/>
    <property type="match status" value="1"/>
</dbReference>
<sequence length="430" mass="49694">MSASKQWGSDSKDLKDDCTDVWLPPKHSTEKASPDEQIENLRIMFESVEDMLNSPDYDDELKDELSETCPNYMDVFLTSKRDLLRNDCGIVVTGETSAGKTTLINQLVGKKVCTTGNCATTGKITRIRNSEKMEIKCYTKDDILKIQKEVKDVKKMRSIIRKLTDINKKLLQDIHYVDVHLPVPILKGNVIIVDTPGIGENERLDKILLDFLPHAVSFVFVVNVRNAGGVHEDRLSKILKSIIDNREKMPCFDPRQVLILTSQWDIVDNNDSSSDEYDTSSDDDFISSHHNDITSDENEISSDKDDIRKSEKENQHTKTWNKIIENLESSWGWFDVENVFRVSLKQVKKGLKTSFTDEYNRFKAVLKANIDKNKNKRVQFYYRFLENFIRNAERGALTRLNMLKKSEEEQQEIINKNNDKIHVLQFECQE</sequence>
<proteinExistence type="predicted"/>
<dbReference type="EMBL" id="UYJE01007659">
    <property type="protein sequence ID" value="VDI56812.1"/>
    <property type="molecule type" value="Genomic_DNA"/>
</dbReference>
<dbReference type="AlphaFoldDB" id="A0A8B6G001"/>
<dbReference type="Proteomes" id="UP000596742">
    <property type="component" value="Unassembled WGS sequence"/>
</dbReference>
<dbReference type="OrthoDB" id="8927528at2759"/>
<name>A0A8B6G001_MYTGA</name>
<dbReference type="PANTHER" id="PTHR26392:SF92">
    <property type="entry name" value="PROTEIN KINASE DOMAIN-CONTAINING PROTEIN"/>
    <property type="match status" value="1"/>
</dbReference>
<protein>
    <recommendedName>
        <fullName evidence="2">Dynamin N-terminal domain-containing protein</fullName>
    </recommendedName>
</protein>
<comment type="caution">
    <text evidence="3">The sequence shown here is derived from an EMBL/GenBank/DDBJ whole genome shotgun (WGS) entry which is preliminary data.</text>
</comment>
<feature type="compositionally biased region" description="Basic and acidic residues" evidence="1">
    <location>
        <begin position="301"/>
        <end position="315"/>
    </location>
</feature>
<evidence type="ECO:0000259" key="2">
    <source>
        <dbReference type="Pfam" id="PF00350"/>
    </source>
</evidence>
<dbReference type="Pfam" id="PF00350">
    <property type="entry name" value="Dynamin_N"/>
    <property type="match status" value="1"/>
</dbReference>
<feature type="domain" description="Dynamin N-terminal" evidence="2">
    <location>
        <begin position="90"/>
        <end position="226"/>
    </location>
</feature>
<evidence type="ECO:0000313" key="3">
    <source>
        <dbReference type="EMBL" id="VDI56812.1"/>
    </source>
</evidence>
<gene>
    <name evidence="3" type="ORF">MGAL_10B077292</name>
</gene>
<reference evidence="3" key="1">
    <citation type="submission" date="2018-11" db="EMBL/GenBank/DDBJ databases">
        <authorList>
            <person name="Alioto T."/>
            <person name="Alioto T."/>
        </authorList>
    </citation>
    <scope>NUCLEOTIDE SEQUENCE</scope>
</reference>
<feature type="non-terminal residue" evidence="3">
    <location>
        <position position="1"/>
    </location>
</feature>
<accession>A0A8B6G001</accession>
<keyword evidence="4" id="KW-1185">Reference proteome</keyword>